<evidence type="ECO:0000313" key="3">
    <source>
        <dbReference type="Proteomes" id="UP000288178"/>
    </source>
</evidence>
<keyword evidence="1" id="KW-0812">Transmembrane</keyword>
<dbReference type="OrthoDB" id="8225268at2"/>
<feature type="transmembrane region" description="Helical" evidence="1">
    <location>
        <begin position="134"/>
        <end position="152"/>
    </location>
</feature>
<sequence>MNRRRWFRVGIKVMHEVGAIGFGGALLACLLINQTADRASAAEFLAARQVFAAIAQYVLIPSMGLVVVSGLVAMAATQAYANAGWVWLKALLGLSVFEATLLVVGASTRQAEMAAAVQTANADLIASLLRSERITLWLLVVICVVNVVLAVWRPRSKDRRR</sequence>
<feature type="transmembrane region" description="Helical" evidence="1">
    <location>
        <begin position="51"/>
        <end position="74"/>
    </location>
</feature>
<dbReference type="AlphaFoldDB" id="A0A437JSM6"/>
<dbReference type="RefSeq" id="WP_128199582.1">
    <property type="nucleotide sequence ID" value="NZ_SACT01000006.1"/>
</dbReference>
<dbReference type="PROSITE" id="PS51257">
    <property type="entry name" value="PROKAR_LIPOPROTEIN"/>
    <property type="match status" value="1"/>
</dbReference>
<keyword evidence="1" id="KW-0472">Membrane</keyword>
<protein>
    <submittedName>
        <fullName evidence="2">DUF2269 family protein</fullName>
    </submittedName>
</protein>
<keyword evidence="1" id="KW-1133">Transmembrane helix</keyword>
<name>A0A437JSM6_9BURK</name>
<keyword evidence="3" id="KW-1185">Reference proteome</keyword>
<feature type="transmembrane region" description="Helical" evidence="1">
    <location>
        <begin position="86"/>
        <end position="106"/>
    </location>
</feature>
<dbReference type="Proteomes" id="UP000288178">
    <property type="component" value="Unassembled WGS sequence"/>
</dbReference>
<organism evidence="2 3">
    <name type="scientific">Rubrivivax albus</name>
    <dbReference type="NCBI Taxonomy" id="2499835"/>
    <lineage>
        <taxon>Bacteria</taxon>
        <taxon>Pseudomonadati</taxon>
        <taxon>Pseudomonadota</taxon>
        <taxon>Betaproteobacteria</taxon>
        <taxon>Burkholderiales</taxon>
        <taxon>Sphaerotilaceae</taxon>
        <taxon>Rubrivivax</taxon>
    </lineage>
</organism>
<evidence type="ECO:0000256" key="1">
    <source>
        <dbReference type="SAM" id="Phobius"/>
    </source>
</evidence>
<dbReference type="EMBL" id="SACT01000006">
    <property type="protein sequence ID" value="RVT50072.1"/>
    <property type="molecule type" value="Genomic_DNA"/>
</dbReference>
<gene>
    <name evidence="2" type="ORF">ENE75_17300</name>
</gene>
<reference evidence="2 3" key="1">
    <citation type="submission" date="2019-01" db="EMBL/GenBank/DDBJ databases">
        <authorList>
            <person name="Chen W.-M."/>
        </authorList>
    </citation>
    <scope>NUCLEOTIDE SEQUENCE [LARGE SCALE GENOMIC DNA]</scope>
    <source>
        <strain evidence="2 3">ICH-3</strain>
    </source>
</reference>
<accession>A0A437JSM6</accession>
<proteinExistence type="predicted"/>
<comment type="caution">
    <text evidence="2">The sequence shown here is derived from an EMBL/GenBank/DDBJ whole genome shotgun (WGS) entry which is preliminary data.</text>
</comment>
<evidence type="ECO:0000313" key="2">
    <source>
        <dbReference type="EMBL" id="RVT50072.1"/>
    </source>
</evidence>